<dbReference type="Proteomes" id="UP000288216">
    <property type="component" value="Unassembled WGS sequence"/>
</dbReference>
<name>A0A401NHZ5_SCYTO</name>
<reference evidence="1 2" key="1">
    <citation type="journal article" date="2018" name="Nat. Ecol. Evol.">
        <title>Shark genomes provide insights into elasmobranch evolution and the origin of vertebrates.</title>
        <authorList>
            <person name="Hara Y"/>
            <person name="Yamaguchi K"/>
            <person name="Onimaru K"/>
            <person name="Kadota M"/>
            <person name="Koyanagi M"/>
            <person name="Keeley SD"/>
            <person name="Tatsumi K"/>
            <person name="Tanaka K"/>
            <person name="Motone F"/>
            <person name="Kageyama Y"/>
            <person name="Nozu R"/>
            <person name="Adachi N"/>
            <person name="Nishimura O"/>
            <person name="Nakagawa R"/>
            <person name="Tanegashima C"/>
            <person name="Kiyatake I"/>
            <person name="Matsumoto R"/>
            <person name="Murakumo K"/>
            <person name="Nishida K"/>
            <person name="Terakita A"/>
            <person name="Kuratani S"/>
            <person name="Sato K"/>
            <person name="Hyodo S Kuraku.S."/>
        </authorList>
    </citation>
    <scope>NUCLEOTIDE SEQUENCE [LARGE SCALE GENOMIC DNA]</scope>
</reference>
<accession>A0A401NHZ5</accession>
<proteinExistence type="predicted"/>
<gene>
    <name evidence="1" type="ORF">scyTo_0014182</name>
</gene>
<dbReference type="STRING" id="75743.A0A401NHZ5"/>
<sequence length="196" mass="22860">MKGTQVSLSKRLHDSTFLTGSESNACHPVITAKIQIWRGTIARLRYKRVRAVHIIINHYRRYKVKSYIREVRRRFQNVGSMKDYGKHVKWPTPPKVLRKLEDTLQSVFQRWRAYQLIKSIPPADLPQIKAKVAAVENLKGQRVDLGLQRTWEGNYLATKRDNPLMTPAFSARASELKRKDKYMNTLFSSHVRKVST</sequence>
<organism evidence="1 2">
    <name type="scientific">Scyliorhinus torazame</name>
    <name type="common">Cloudy catshark</name>
    <name type="synonym">Catulus torazame</name>
    <dbReference type="NCBI Taxonomy" id="75743"/>
    <lineage>
        <taxon>Eukaryota</taxon>
        <taxon>Metazoa</taxon>
        <taxon>Chordata</taxon>
        <taxon>Craniata</taxon>
        <taxon>Vertebrata</taxon>
        <taxon>Chondrichthyes</taxon>
        <taxon>Elasmobranchii</taxon>
        <taxon>Galeomorphii</taxon>
        <taxon>Galeoidea</taxon>
        <taxon>Carcharhiniformes</taxon>
        <taxon>Scyliorhinidae</taxon>
        <taxon>Scyliorhinus</taxon>
    </lineage>
</organism>
<evidence type="ECO:0000313" key="2">
    <source>
        <dbReference type="Proteomes" id="UP000288216"/>
    </source>
</evidence>
<keyword evidence="2" id="KW-1185">Reference proteome</keyword>
<comment type="caution">
    <text evidence="1">The sequence shown here is derived from an EMBL/GenBank/DDBJ whole genome shotgun (WGS) entry which is preliminary data.</text>
</comment>
<evidence type="ECO:0008006" key="3">
    <source>
        <dbReference type="Google" id="ProtNLM"/>
    </source>
</evidence>
<dbReference type="EMBL" id="BFAA01007515">
    <property type="protein sequence ID" value="GCB60495.1"/>
    <property type="molecule type" value="Genomic_DNA"/>
</dbReference>
<dbReference type="AlphaFoldDB" id="A0A401NHZ5"/>
<evidence type="ECO:0000313" key="1">
    <source>
        <dbReference type="EMBL" id="GCB60495.1"/>
    </source>
</evidence>
<protein>
    <recommendedName>
        <fullName evidence="3">Myosin motor domain-containing protein</fullName>
    </recommendedName>
</protein>
<dbReference type="OrthoDB" id="6108017at2759"/>